<dbReference type="InterPro" id="IPR015500">
    <property type="entry name" value="Peptidase_S8_subtilisin-rel"/>
</dbReference>
<dbReference type="GO" id="GO:0006508">
    <property type="term" value="P:proteolysis"/>
    <property type="evidence" value="ECO:0007669"/>
    <property type="project" value="UniProtKB-KW"/>
</dbReference>
<dbReference type="PRINTS" id="PR00723">
    <property type="entry name" value="SUBTILISIN"/>
</dbReference>
<dbReference type="Pfam" id="PF00082">
    <property type="entry name" value="Peptidase_S8"/>
    <property type="match status" value="2"/>
</dbReference>
<dbReference type="PANTHER" id="PTHR43806">
    <property type="entry name" value="PEPTIDASE S8"/>
    <property type="match status" value="1"/>
</dbReference>
<dbReference type="Pfam" id="PF22148">
    <property type="entry name" value="Fervidolysin_NPro-like"/>
    <property type="match status" value="1"/>
</dbReference>
<dbReference type="InterPro" id="IPR000209">
    <property type="entry name" value="Peptidase_S8/S53_dom"/>
</dbReference>
<feature type="domain" description="Peptidoglycan binding-like" evidence="11">
    <location>
        <begin position="859"/>
        <end position="918"/>
    </location>
</feature>
<evidence type="ECO:0000256" key="2">
    <source>
        <dbReference type="ARBA" id="ARBA00022670"/>
    </source>
</evidence>
<dbReference type="PROSITE" id="PS00137">
    <property type="entry name" value="SUBTILASE_HIS"/>
    <property type="match status" value="1"/>
</dbReference>
<evidence type="ECO:0000256" key="4">
    <source>
        <dbReference type="ARBA" id="ARBA00022825"/>
    </source>
</evidence>
<dbReference type="SUPFAM" id="SSF47090">
    <property type="entry name" value="PGBD-like"/>
    <property type="match status" value="1"/>
</dbReference>
<dbReference type="Pfam" id="PF16403">
    <property type="entry name" value="Bact_surface_Ig-like"/>
    <property type="match status" value="1"/>
</dbReference>
<evidence type="ECO:0000256" key="6">
    <source>
        <dbReference type="PROSITE-ProRule" id="PRU01240"/>
    </source>
</evidence>
<dbReference type="InterPro" id="IPR002477">
    <property type="entry name" value="Peptidoglycan-bd-like"/>
</dbReference>
<feature type="active site" description="Charge relay system" evidence="5 6">
    <location>
        <position position="217"/>
    </location>
</feature>
<evidence type="ECO:0000259" key="10">
    <source>
        <dbReference type="Pfam" id="PF00082"/>
    </source>
</evidence>
<feature type="signal peptide" evidence="9">
    <location>
        <begin position="1"/>
        <end position="19"/>
    </location>
</feature>
<dbReference type="PROSITE" id="PS00136">
    <property type="entry name" value="SUBTILASE_ASP"/>
    <property type="match status" value="1"/>
</dbReference>
<evidence type="ECO:0000256" key="1">
    <source>
        <dbReference type="ARBA" id="ARBA00011073"/>
    </source>
</evidence>
<feature type="domain" description="Pesticidal crystal protein Cry22Aa Ig-like" evidence="12">
    <location>
        <begin position="716"/>
        <end position="785"/>
    </location>
</feature>
<feature type="domain" description="Peptidase S8/S53" evidence="10">
    <location>
        <begin position="545"/>
        <end position="600"/>
    </location>
</feature>
<evidence type="ECO:0000259" key="13">
    <source>
        <dbReference type="Pfam" id="PF22148"/>
    </source>
</evidence>
<evidence type="ECO:0008006" key="16">
    <source>
        <dbReference type="Google" id="ProtNLM"/>
    </source>
</evidence>
<keyword evidence="9" id="KW-0732">Signal</keyword>
<evidence type="ECO:0000256" key="7">
    <source>
        <dbReference type="RuleBase" id="RU003355"/>
    </source>
</evidence>
<dbReference type="EMBL" id="MFLE01000003">
    <property type="protein sequence ID" value="OGG62608.1"/>
    <property type="molecule type" value="Genomic_DNA"/>
</dbReference>
<keyword evidence="3 6" id="KW-0378">Hydrolase</keyword>
<dbReference type="InterPro" id="IPR050131">
    <property type="entry name" value="Peptidase_S8_subtilisin-like"/>
</dbReference>
<reference evidence="14 15" key="1">
    <citation type="journal article" date="2016" name="Nat. Commun.">
        <title>Thousands of microbial genomes shed light on interconnected biogeochemical processes in an aquifer system.</title>
        <authorList>
            <person name="Anantharaman K."/>
            <person name="Brown C.T."/>
            <person name="Hug L.A."/>
            <person name="Sharon I."/>
            <person name="Castelle C.J."/>
            <person name="Probst A.J."/>
            <person name="Thomas B.C."/>
            <person name="Singh A."/>
            <person name="Wilkins M.J."/>
            <person name="Karaoz U."/>
            <person name="Brodie E.L."/>
            <person name="Williams K.H."/>
            <person name="Hubbard S.S."/>
            <person name="Banfield J.F."/>
        </authorList>
    </citation>
    <scope>NUCLEOTIDE SEQUENCE [LARGE SCALE GENOMIC DNA]</scope>
</reference>
<evidence type="ECO:0000256" key="9">
    <source>
        <dbReference type="SAM" id="SignalP"/>
    </source>
</evidence>
<dbReference type="InterPro" id="IPR013783">
    <property type="entry name" value="Ig-like_fold"/>
</dbReference>
<dbReference type="PROSITE" id="PS51892">
    <property type="entry name" value="SUBTILASE"/>
    <property type="match status" value="1"/>
</dbReference>
<sequence length="973" mass="100326">MICLLVASFVAGQVPIAYAGEFREGAQAQSERPSFVPGEVIVKYKDMPQSGGMGILRAQDPVQKLEQKTGRAVEAVSRAQGIALVKYDEGADVEALARSLAADSDIEYAQPNYMYYPQALDIDDTRASELWGLEKISMESAWALSEATSTSEVIVAVIDTGVAFGHPDLAANMWDGTNCVSDTGAALGGCQHGYDFAGNDTDPRPLIDSPNTNEGMHGSHVAGTIAAVRNNNVGIAGVAPRAKIMALRSRLATTEIVKAINFAKENGAKVINASFGGDSSDTALQNAIAAFPGLFIAAAGNTTNNNDSSAFYPCNYTLDNILCVASTNSSDGISSFSNYGATSVDLAAPGSSILSLDPTVAVVDEDLSGITVPATPTGWTHSGTTNNWRTATTSIGADVYTHLYADTSSPYADNADSSLTMPAVDLAANDTFRAQLAFGLRCETETATSTWEDYLAVEFSSDGTNFSAASTTVYTGSGSRFTMSETRFDAEVVQQLGGTASGQPGYGVSLYLDIPAEFRSSATRIRYRWVTNATDSNYIGCRLSAIEVTRFDNGDNYSTESGTSMATPHVAGLAALVQGYVPSIDASSTKAAIMQTVDTLSALSGNTVTGGRINTHAALKRAKSIEKEILTFDFAEASSTVTIDHASSTITATLPYGTNLASLTPLTTQSGDASVSSTGTQDFSTTTTLIVTSLLDNSTTSYSVTAAVATLASMTISLVGDASVTFVAGTSWTDPGATTTNASGTVVMVLDPASIDTNTAQTIVRTYTATDAEGQVASTTRTITITAPVSSGGGSSGGGGGGGGSSGGGGGGGSSSSSATTPVVTPVETVALTTVPTPALQPLTTRFTFTQNLDLGAAGNEVTELQKRLVAEGLLVMPAGVAFGYFGQATKNAVVAFQQKHTISPAAGFVGALTRAKLNTPTGIVAGTSTVVTATAQTPILTDTARQALILQLQTMLVSLVKQLAELMAAQQR</sequence>
<dbReference type="PROSITE" id="PS00138">
    <property type="entry name" value="SUBTILASE_SER"/>
    <property type="match status" value="1"/>
</dbReference>
<dbReference type="Proteomes" id="UP000176511">
    <property type="component" value="Unassembled WGS sequence"/>
</dbReference>
<dbReference type="InterPro" id="IPR036366">
    <property type="entry name" value="PGBDSf"/>
</dbReference>
<evidence type="ECO:0000256" key="5">
    <source>
        <dbReference type="PIRSR" id="PIRSR615500-1"/>
    </source>
</evidence>
<feature type="domain" description="Fervidolysin-like N-terminal prodomain" evidence="13">
    <location>
        <begin position="26"/>
        <end position="112"/>
    </location>
</feature>
<dbReference type="Pfam" id="PF01471">
    <property type="entry name" value="PG_binding_1"/>
    <property type="match status" value="1"/>
</dbReference>
<evidence type="ECO:0000256" key="8">
    <source>
        <dbReference type="SAM" id="MobiDB-lite"/>
    </source>
</evidence>
<proteinExistence type="inferred from homology"/>
<dbReference type="Gene3D" id="2.60.40.2340">
    <property type="match status" value="1"/>
</dbReference>
<name>A0A1F6DMF5_9BACT</name>
<dbReference type="InterPro" id="IPR036852">
    <property type="entry name" value="Peptidase_S8/S53_dom_sf"/>
</dbReference>
<gene>
    <name evidence="14" type="ORF">A3C87_03940</name>
</gene>
<feature type="active site" description="Charge relay system" evidence="5 6">
    <location>
        <position position="159"/>
    </location>
</feature>
<evidence type="ECO:0000256" key="3">
    <source>
        <dbReference type="ARBA" id="ARBA00022801"/>
    </source>
</evidence>
<keyword evidence="4 6" id="KW-0720">Serine protease</keyword>
<feature type="active site" description="Charge relay system" evidence="5 6">
    <location>
        <position position="564"/>
    </location>
</feature>
<dbReference type="SUPFAM" id="SSF52743">
    <property type="entry name" value="Subtilisin-like"/>
    <property type="match status" value="1"/>
</dbReference>
<evidence type="ECO:0000259" key="11">
    <source>
        <dbReference type="Pfam" id="PF01471"/>
    </source>
</evidence>
<dbReference type="InterPro" id="IPR032179">
    <property type="entry name" value="Cry22Aa_Ig-like"/>
</dbReference>
<dbReference type="PANTHER" id="PTHR43806:SF11">
    <property type="entry name" value="CEREVISIN-RELATED"/>
    <property type="match status" value="1"/>
</dbReference>
<dbReference type="STRING" id="1798491.A3C87_03940"/>
<evidence type="ECO:0000259" key="12">
    <source>
        <dbReference type="Pfam" id="PF16403"/>
    </source>
</evidence>
<dbReference type="GO" id="GO:0004252">
    <property type="term" value="F:serine-type endopeptidase activity"/>
    <property type="evidence" value="ECO:0007669"/>
    <property type="project" value="UniProtKB-UniRule"/>
</dbReference>
<accession>A0A1F6DMF5</accession>
<feature type="domain" description="Peptidase S8/S53" evidence="10">
    <location>
        <begin position="151"/>
        <end position="362"/>
    </location>
</feature>
<comment type="similarity">
    <text evidence="1 6 7">Belongs to the peptidase S8 family.</text>
</comment>
<organism evidence="14 15">
    <name type="scientific">Candidatus Kaiserbacteria bacterium RIFCSPHIGHO2_02_FULL_49_34</name>
    <dbReference type="NCBI Taxonomy" id="1798491"/>
    <lineage>
        <taxon>Bacteria</taxon>
        <taxon>Candidatus Kaiseribacteriota</taxon>
    </lineage>
</organism>
<protein>
    <recommendedName>
        <fullName evidence="16">Peptidase S8/S53 domain-containing protein</fullName>
    </recommendedName>
</protein>
<feature type="region of interest" description="Disordered" evidence="8">
    <location>
        <begin position="785"/>
        <end position="822"/>
    </location>
</feature>
<evidence type="ECO:0000313" key="14">
    <source>
        <dbReference type="EMBL" id="OGG62608.1"/>
    </source>
</evidence>
<dbReference type="Gene3D" id="3.40.50.200">
    <property type="entry name" value="Peptidase S8/S53 domain"/>
    <property type="match status" value="2"/>
</dbReference>
<comment type="caution">
    <text evidence="14">The sequence shown here is derived from an EMBL/GenBank/DDBJ whole genome shotgun (WGS) entry which is preliminary data.</text>
</comment>
<dbReference type="InterPro" id="IPR023828">
    <property type="entry name" value="Peptidase_S8_Ser-AS"/>
</dbReference>
<feature type="compositionally biased region" description="Gly residues" evidence="8">
    <location>
        <begin position="791"/>
        <end position="814"/>
    </location>
</feature>
<keyword evidence="2 6" id="KW-0645">Protease</keyword>
<dbReference type="AlphaFoldDB" id="A0A1F6DMF5"/>
<dbReference type="InterPro" id="IPR022398">
    <property type="entry name" value="Peptidase_S8_His-AS"/>
</dbReference>
<feature type="chain" id="PRO_5009523975" description="Peptidase S8/S53 domain-containing protein" evidence="9">
    <location>
        <begin position="20"/>
        <end position="973"/>
    </location>
</feature>
<dbReference type="InterPro" id="IPR054399">
    <property type="entry name" value="Fervidolysin-like_N_prodom"/>
</dbReference>
<dbReference type="Gene3D" id="2.60.40.10">
    <property type="entry name" value="Immunoglobulins"/>
    <property type="match status" value="1"/>
</dbReference>
<dbReference type="InterPro" id="IPR023827">
    <property type="entry name" value="Peptidase_S8_Asp-AS"/>
</dbReference>
<evidence type="ECO:0000313" key="15">
    <source>
        <dbReference type="Proteomes" id="UP000176511"/>
    </source>
</evidence>
<dbReference type="Gene3D" id="1.10.101.10">
    <property type="entry name" value="PGBD-like superfamily/PGBD"/>
    <property type="match status" value="1"/>
</dbReference>
<dbReference type="InterPro" id="IPR036365">
    <property type="entry name" value="PGBD-like_sf"/>
</dbReference>